<dbReference type="HOGENOM" id="CLU_092112_0_0_1"/>
<evidence type="ECO:0008006" key="4">
    <source>
        <dbReference type="Google" id="ProtNLM"/>
    </source>
</evidence>
<keyword evidence="1" id="KW-0472">Membrane</keyword>
<feature type="transmembrane region" description="Helical" evidence="1">
    <location>
        <begin position="170"/>
        <end position="190"/>
    </location>
</feature>
<accession>A0A0D2D9V8</accession>
<feature type="transmembrane region" description="Helical" evidence="1">
    <location>
        <begin position="220"/>
        <end position="243"/>
    </location>
</feature>
<keyword evidence="3" id="KW-1185">Reference proteome</keyword>
<sequence length="264" mass="29209">MSSILRPLIMPQRSFMTISPKDDLPDSGRYHLRSLRYIRPISRLPLDCFPRLSTAICSGPLPSSNTPETARRFHQGPAAKMPLITQVADRDRQRASLYPYPATPILGVANFISGAIVAGILAYFVHYLRMDNMSAPTELVFVLVVACISLLDQIAAIFRHKVFLLSARFNLFVHLFILSLWCAAFGLLSWRLGGMVLSHSCTVKIWQTSMGVMVCRLYKAMYSFSAISLALAAGSAILDYVVLQEDAGAGTYHPLEGKVKAVKI</sequence>
<proteinExistence type="predicted"/>
<dbReference type="PANTHER" id="PTHR39608">
    <property type="entry name" value="INTEGRAL MEMBRANE PROTEIN (AFU_ORTHOLOGUE AFUA_5G08640)"/>
    <property type="match status" value="1"/>
</dbReference>
<name>A0A0D2D9V8_9EURO</name>
<dbReference type="GeneID" id="25325433"/>
<keyword evidence="1" id="KW-0812">Transmembrane</keyword>
<evidence type="ECO:0000313" key="2">
    <source>
        <dbReference type="EMBL" id="KIW59042.1"/>
    </source>
</evidence>
<dbReference type="AlphaFoldDB" id="A0A0D2D9V8"/>
<gene>
    <name evidence="2" type="ORF">PV05_03525</name>
</gene>
<feature type="transmembrane region" description="Helical" evidence="1">
    <location>
        <begin position="139"/>
        <end position="158"/>
    </location>
</feature>
<protein>
    <recommendedName>
        <fullName evidence="4">MARVEL domain-containing protein</fullName>
    </recommendedName>
</protein>
<keyword evidence="1" id="KW-1133">Transmembrane helix</keyword>
<feature type="transmembrane region" description="Helical" evidence="1">
    <location>
        <begin position="102"/>
        <end position="127"/>
    </location>
</feature>
<dbReference type="PANTHER" id="PTHR39608:SF2">
    <property type="entry name" value="MARVEL DOMAIN-CONTAINING PROTEIN"/>
    <property type="match status" value="1"/>
</dbReference>
<evidence type="ECO:0000313" key="3">
    <source>
        <dbReference type="Proteomes" id="UP000054342"/>
    </source>
</evidence>
<evidence type="ECO:0000256" key="1">
    <source>
        <dbReference type="SAM" id="Phobius"/>
    </source>
</evidence>
<organism evidence="2 3">
    <name type="scientific">Exophiala xenobiotica</name>
    <dbReference type="NCBI Taxonomy" id="348802"/>
    <lineage>
        <taxon>Eukaryota</taxon>
        <taxon>Fungi</taxon>
        <taxon>Dikarya</taxon>
        <taxon>Ascomycota</taxon>
        <taxon>Pezizomycotina</taxon>
        <taxon>Eurotiomycetes</taxon>
        <taxon>Chaetothyriomycetidae</taxon>
        <taxon>Chaetothyriales</taxon>
        <taxon>Herpotrichiellaceae</taxon>
        <taxon>Exophiala</taxon>
    </lineage>
</organism>
<dbReference type="EMBL" id="KN847318">
    <property type="protein sequence ID" value="KIW59042.1"/>
    <property type="molecule type" value="Genomic_DNA"/>
</dbReference>
<dbReference type="RefSeq" id="XP_013319626.1">
    <property type="nucleotide sequence ID" value="XM_013464172.1"/>
</dbReference>
<dbReference type="Proteomes" id="UP000054342">
    <property type="component" value="Unassembled WGS sequence"/>
</dbReference>
<reference evidence="2 3" key="1">
    <citation type="submission" date="2015-01" db="EMBL/GenBank/DDBJ databases">
        <title>The Genome Sequence of Exophiala xenobiotica CBS118157.</title>
        <authorList>
            <consortium name="The Broad Institute Genomics Platform"/>
            <person name="Cuomo C."/>
            <person name="de Hoog S."/>
            <person name="Gorbushina A."/>
            <person name="Stielow B."/>
            <person name="Teixiera M."/>
            <person name="Abouelleil A."/>
            <person name="Chapman S.B."/>
            <person name="Priest M."/>
            <person name="Young S.K."/>
            <person name="Wortman J."/>
            <person name="Nusbaum C."/>
            <person name="Birren B."/>
        </authorList>
    </citation>
    <scope>NUCLEOTIDE SEQUENCE [LARGE SCALE GENOMIC DNA]</scope>
    <source>
        <strain evidence="2 3">CBS 118157</strain>
    </source>
</reference>
<dbReference type="OrthoDB" id="4114654at2759"/>